<dbReference type="CDD" id="cd02440">
    <property type="entry name" value="AdoMet_MTases"/>
    <property type="match status" value="1"/>
</dbReference>
<dbReference type="GO" id="GO:0008168">
    <property type="term" value="F:methyltransferase activity"/>
    <property type="evidence" value="ECO:0007669"/>
    <property type="project" value="UniProtKB-KW"/>
</dbReference>
<organism evidence="6 7">
    <name type="scientific">Paenibacillus radicis</name>
    <name type="common">ex Xue et al. 2023</name>
    <dbReference type="NCBI Taxonomy" id="2972489"/>
    <lineage>
        <taxon>Bacteria</taxon>
        <taxon>Bacillati</taxon>
        <taxon>Bacillota</taxon>
        <taxon>Bacilli</taxon>
        <taxon>Bacillales</taxon>
        <taxon>Paenibacillaceae</taxon>
        <taxon>Paenibacillus</taxon>
    </lineage>
</organism>
<evidence type="ECO:0000313" key="7">
    <source>
        <dbReference type="Proteomes" id="UP001300012"/>
    </source>
</evidence>
<dbReference type="InterPro" id="IPR013216">
    <property type="entry name" value="Methyltransf_11"/>
</dbReference>
<keyword evidence="3" id="KW-0949">S-adenosyl-L-methionine</keyword>
<keyword evidence="7" id="KW-1185">Reference proteome</keyword>
<keyword evidence="2" id="KW-0808">Transferase</keyword>
<feature type="compositionally biased region" description="Basic and acidic residues" evidence="4">
    <location>
        <begin position="216"/>
        <end position="233"/>
    </location>
</feature>
<protein>
    <submittedName>
        <fullName evidence="6">Class I SAM-dependent methyltransferase</fullName>
    </submittedName>
</protein>
<feature type="region of interest" description="Disordered" evidence="4">
    <location>
        <begin position="216"/>
        <end position="247"/>
    </location>
</feature>
<evidence type="ECO:0000259" key="5">
    <source>
        <dbReference type="Pfam" id="PF08241"/>
    </source>
</evidence>
<dbReference type="Pfam" id="PF08241">
    <property type="entry name" value="Methyltransf_11"/>
    <property type="match status" value="1"/>
</dbReference>
<dbReference type="PANTHER" id="PTHR43464:SF19">
    <property type="entry name" value="UBIQUINONE BIOSYNTHESIS O-METHYLTRANSFERASE, MITOCHONDRIAL"/>
    <property type="match status" value="1"/>
</dbReference>
<evidence type="ECO:0000256" key="2">
    <source>
        <dbReference type="ARBA" id="ARBA00022679"/>
    </source>
</evidence>
<evidence type="ECO:0000256" key="4">
    <source>
        <dbReference type="SAM" id="MobiDB-lite"/>
    </source>
</evidence>
<dbReference type="EMBL" id="JANQBD010000007">
    <property type="protein sequence ID" value="MCR8631805.1"/>
    <property type="molecule type" value="Genomic_DNA"/>
</dbReference>
<dbReference type="GO" id="GO:0032259">
    <property type="term" value="P:methylation"/>
    <property type="evidence" value="ECO:0007669"/>
    <property type="project" value="UniProtKB-KW"/>
</dbReference>
<dbReference type="Gene3D" id="3.40.50.150">
    <property type="entry name" value="Vaccinia Virus protein VP39"/>
    <property type="match status" value="1"/>
</dbReference>
<accession>A0ABT1YGG0</accession>
<dbReference type="InterPro" id="IPR029063">
    <property type="entry name" value="SAM-dependent_MTases_sf"/>
</dbReference>
<evidence type="ECO:0000256" key="1">
    <source>
        <dbReference type="ARBA" id="ARBA00022603"/>
    </source>
</evidence>
<keyword evidence="1 6" id="KW-0489">Methyltransferase</keyword>
<evidence type="ECO:0000256" key="3">
    <source>
        <dbReference type="ARBA" id="ARBA00022691"/>
    </source>
</evidence>
<gene>
    <name evidence="6" type="ORF">NV381_11365</name>
</gene>
<evidence type="ECO:0000313" key="6">
    <source>
        <dbReference type="EMBL" id="MCR8631805.1"/>
    </source>
</evidence>
<proteinExistence type="predicted"/>
<sequence>MNPRELFGNIDIYLFDQLLKGRMNPEQRILDAGCGTGRNLVYFLRSGYKVYAVDHSEEAILEVRKLGAKLAPEWSDEQAQVENVEKMSFANDSFDVVISNAVLHFAENEAKFQLMVHELWRVLRPGGLLFARLASTIGIEDKVEPLGNQRFKLPDGSERFLVDEERLMRMTDKLQGIFLEPLKTVNVSNQRCMTTWCLKKPHILFFEPIEEQRTDVHKEQGLNLEKDDVKEQELEGETVSEKNIQST</sequence>
<name>A0ABT1YGG0_9BACL</name>
<dbReference type="PANTHER" id="PTHR43464">
    <property type="entry name" value="METHYLTRANSFERASE"/>
    <property type="match status" value="1"/>
</dbReference>
<feature type="domain" description="Methyltransferase type 11" evidence="5">
    <location>
        <begin position="30"/>
        <end position="130"/>
    </location>
</feature>
<reference evidence="6 7" key="1">
    <citation type="submission" date="2022-08" db="EMBL/GenBank/DDBJ databases">
        <title>Paenibacillus endoradicis sp. nov., Paenibacillus radicibacter sp. nov and Paenibacillus pararadicis sp. nov., three cold-adapted plant growth-promoting bacteria isolated from root of Larix gmelinii in Great Khingan.</title>
        <authorList>
            <person name="Xue H."/>
        </authorList>
    </citation>
    <scope>NUCLEOTIDE SEQUENCE [LARGE SCALE GENOMIC DNA]</scope>
    <source>
        <strain evidence="6 7">N5-1-1-5</strain>
    </source>
</reference>
<dbReference type="SUPFAM" id="SSF53335">
    <property type="entry name" value="S-adenosyl-L-methionine-dependent methyltransferases"/>
    <property type="match status" value="1"/>
</dbReference>
<dbReference type="RefSeq" id="WP_258213402.1">
    <property type="nucleotide sequence ID" value="NZ_JANQBD010000007.1"/>
</dbReference>
<dbReference type="Proteomes" id="UP001300012">
    <property type="component" value="Unassembled WGS sequence"/>
</dbReference>
<comment type="caution">
    <text evidence="6">The sequence shown here is derived from an EMBL/GenBank/DDBJ whole genome shotgun (WGS) entry which is preliminary data.</text>
</comment>